<dbReference type="NCBIfam" id="TIGR02532">
    <property type="entry name" value="IV_pilin_GFxxxE"/>
    <property type="match status" value="1"/>
</dbReference>
<dbReference type="Pfam" id="PF07596">
    <property type="entry name" value="SBP_bac_10"/>
    <property type="match status" value="1"/>
</dbReference>
<reference evidence="3 4" key="1">
    <citation type="submission" date="2019-02" db="EMBL/GenBank/DDBJ databases">
        <title>Deep-cultivation of Planctomycetes and their phenomic and genomic characterization uncovers novel biology.</title>
        <authorList>
            <person name="Wiegand S."/>
            <person name="Jogler M."/>
            <person name="Boedeker C."/>
            <person name="Pinto D."/>
            <person name="Vollmers J."/>
            <person name="Rivas-Marin E."/>
            <person name="Kohn T."/>
            <person name="Peeters S.H."/>
            <person name="Heuer A."/>
            <person name="Rast P."/>
            <person name="Oberbeckmann S."/>
            <person name="Bunk B."/>
            <person name="Jeske O."/>
            <person name="Meyerdierks A."/>
            <person name="Storesund J.E."/>
            <person name="Kallscheuer N."/>
            <person name="Luecker S."/>
            <person name="Lage O.M."/>
            <person name="Pohl T."/>
            <person name="Merkel B.J."/>
            <person name="Hornburger P."/>
            <person name="Mueller R.-W."/>
            <person name="Bruemmer F."/>
            <person name="Labrenz M."/>
            <person name="Spormann A.M."/>
            <person name="Op Den Camp H."/>
            <person name="Overmann J."/>
            <person name="Amann R."/>
            <person name="Jetten M.S.M."/>
            <person name="Mascher T."/>
            <person name="Medema M.H."/>
            <person name="Devos D.P."/>
            <person name="Kaster A.-K."/>
            <person name="Ovreas L."/>
            <person name="Rohde M."/>
            <person name="Galperin M.Y."/>
            <person name="Jogler C."/>
        </authorList>
    </citation>
    <scope>NUCLEOTIDE SEQUENCE [LARGE SCALE GENOMIC DNA]</scope>
    <source>
        <strain evidence="3 4">V7</strain>
    </source>
</reference>
<dbReference type="InterPro" id="IPR011453">
    <property type="entry name" value="DUF1559"/>
</dbReference>
<dbReference type="RefSeq" id="WP_146410778.1">
    <property type="nucleotide sequence ID" value="NZ_SJPZ01000001.1"/>
</dbReference>
<comment type="caution">
    <text evidence="3">The sequence shown here is derived from an EMBL/GenBank/DDBJ whole genome shotgun (WGS) entry which is preliminary data.</text>
</comment>
<organism evidence="3 4">
    <name type="scientific">Crateriforma conspicua</name>
    <dbReference type="NCBI Taxonomy" id="2527996"/>
    <lineage>
        <taxon>Bacteria</taxon>
        <taxon>Pseudomonadati</taxon>
        <taxon>Planctomycetota</taxon>
        <taxon>Planctomycetia</taxon>
        <taxon>Planctomycetales</taxon>
        <taxon>Planctomycetaceae</taxon>
        <taxon>Crateriforma</taxon>
    </lineage>
</organism>
<dbReference type="PANTHER" id="PTHR30093:SF2">
    <property type="entry name" value="TYPE II SECRETION SYSTEM PROTEIN H"/>
    <property type="match status" value="1"/>
</dbReference>
<accession>A0A5C6FS90</accession>
<dbReference type="InterPro" id="IPR012902">
    <property type="entry name" value="N_methyl_site"/>
</dbReference>
<dbReference type="SUPFAM" id="SSF54523">
    <property type="entry name" value="Pili subunits"/>
    <property type="match status" value="1"/>
</dbReference>
<evidence type="ECO:0000313" key="4">
    <source>
        <dbReference type="Proteomes" id="UP000316476"/>
    </source>
</evidence>
<feature type="region of interest" description="Disordered" evidence="1">
    <location>
        <begin position="194"/>
        <end position="230"/>
    </location>
</feature>
<gene>
    <name evidence="3" type="ORF">V7x_06720</name>
</gene>
<dbReference type="Proteomes" id="UP000316476">
    <property type="component" value="Unassembled WGS sequence"/>
</dbReference>
<dbReference type="AlphaFoldDB" id="A0A5C6FS90"/>
<dbReference type="Pfam" id="PF07963">
    <property type="entry name" value="N_methyl"/>
    <property type="match status" value="1"/>
</dbReference>
<sequence>MSSSRRTNRPSGFTLVELLVVIAIIGVLVGLLLPAVQGAREAARRVQCMNNMKQMGLAALNFESAYKKLPEGPMDGDPEAVDYSGSPNPAGYNYRETPPAYGGTTCCRAATRRGFNQFYKILPFMELPQVYDLGRDDPPFWPNQPNNGGEDDVAKVAISHYYCPSRRPPKLYNNNLRGRLDYAGCAGFFQGETIENTDDIPEPPLGLGPRGDERSNVNQGDTPGRKGAIVWPGFGTKRTLGDITDGLSNSIMFAEKSIAKKRYGTDGGDNERWNNSGWDEDCIRWHFPPISDRQAPEFRPGTTSSTAWRRYFGAAHAEGLNAVRCDGSVNFYAYTVDAELWKNLCVIDDGEQIQESE</sequence>
<evidence type="ECO:0000313" key="3">
    <source>
        <dbReference type="EMBL" id="TWU65126.1"/>
    </source>
</evidence>
<dbReference type="Gene3D" id="3.30.700.10">
    <property type="entry name" value="Glycoprotein, Type 4 Pilin"/>
    <property type="match status" value="1"/>
</dbReference>
<proteinExistence type="predicted"/>
<dbReference type="PROSITE" id="PS00409">
    <property type="entry name" value="PROKAR_NTER_METHYL"/>
    <property type="match status" value="1"/>
</dbReference>
<dbReference type="EMBL" id="SJPZ01000001">
    <property type="protein sequence ID" value="TWU65126.1"/>
    <property type="molecule type" value="Genomic_DNA"/>
</dbReference>
<dbReference type="InterPro" id="IPR045584">
    <property type="entry name" value="Pilin-like"/>
</dbReference>
<dbReference type="PANTHER" id="PTHR30093">
    <property type="entry name" value="GENERAL SECRETION PATHWAY PROTEIN G"/>
    <property type="match status" value="1"/>
</dbReference>
<protein>
    <recommendedName>
        <fullName evidence="2">DUF1559 domain-containing protein</fullName>
    </recommendedName>
</protein>
<feature type="domain" description="DUF1559" evidence="2">
    <location>
        <begin position="37"/>
        <end position="339"/>
    </location>
</feature>
<dbReference type="OrthoDB" id="255848at2"/>
<evidence type="ECO:0000256" key="1">
    <source>
        <dbReference type="SAM" id="MobiDB-lite"/>
    </source>
</evidence>
<name>A0A5C6FS90_9PLAN</name>
<evidence type="ECO:0000259" key="2">
    <source>
        <dbReference type="Pfam" id="PF07596"/>
    </source>
</evidence>